<dbReference type="GO" id="GO:0005886">
    <property type="term" value="C:plasma membrane"/>
    <property type="evidence" value="ECO:0007669"/>
    <property type="project" value="UniProtKB-SubCell"/>
</dbReference>
<dbReference type="SUPFAM" id="SSF52540">
    <property type="entry name" value="P-loop containing nucleoside triphosphate hydrolases"/>
    <property type="match status" value="1"/>
</dbReference>
<evidence type="ECO:0000256" key="2">
    <source>
        <dbReference type="ARBA" id="ARBA00022448"/>
    </source>
</evidence>
<dbReference type="RefSeq" id="WP_343058022.1">
    <property type="nucleotide sequence ID" value="NZ_JACHWR010000004.1"/>
</dbReference>
<comment type="subcellular location">
    <subcellularLocation>
        <location evidence="1">Cell membrane</location>
        <topology evidence="1">Peripheral membrane protein</topology>
    </subcellularLocation>
</comment>
<reference evidence="7 8" key="1">
    <citation type="submission" date="2020-08" db="EMBL/GenBank/DDBJ databases">
        <title>Sequencing the genomes of 1000 actinobacteria strains.</title>
        <authorList>
            <person name="Klenk H.-P."/>
        </authorList>
    </citation>
    <scope>NUCLEOTIDE SEQUENCE [LARGE SCALE GENOMIC DNA]</scope>
    <source>
        <strain evidence="7 8">DSM 105498</strain>
    </source>
</reference>
<dbReference type="InterPro" id="IPR050763">
    <property type="entry name" value="ABC_transporter_ATP-binding"/>
</dbReference>
<organism evidence="7 8">
    <name type="scientific">Nocardioides soli</name>
    <dbReference type="NCBI Taxonomy" id="1036020"/>
    <lineage>
        <taxon>Bacteria</taxon>
        <taxon>Bacillati</taxon>
        <taxon>Actinomycetota</taxon>
        <taxon>Actinomycetes</taxon>
        <taxon>Propionibacteriales</taxon>
        <taxon>Nocardioidaceae</taxon>
        <taxon>Nocardioides</taxon>
    </lineage>
</organism>
<dbReference type="InterPro" id="IPR003593">
    <property type="entry name" value="AAA+_ATPase"/>
</dbReference>
<evidence type="ECO:0000256" key="1">
    <source>
        <dbReference type="ARBA" id="ARBA00004202"/>
    </source>
</evidence>
<evidence type="ECO:0000313" key="8">
    <source>
        <dbReference type="Proteomes" id="UP000589626"/>
    </source>
</evidence>
<sequence>MSFNVERGETFGLLGPNGAGKTTTIKMLITLLLPTSGSASVLGLDVVTDVREVRRRIGYVFGGDRGLYDRLSGLDNLRYFAELYGVEPREQRRRIGALLELVGMTGREGERVEGYSRGMRQRLHIARGLLHDPDVVFLDEPSIGIDPVGARELRATIASLKDQGKTVLLTTHYMFEADELSDRIAVIRAGEIVAEGTPAELKRRVAIGRVLEVETYGVPEPVVSALAELSAVRSVAVEERDQFQVLVLQCDADSDVTQEVLARLSGVRVGRVGVREPTLEDAYVQLVTA</sequence>
<dbReference type="Gene3D" id="3.40.50.300">
    <property type="entry name" value="P-loop containing nucleotide triphosphate hydrolases"/>
    <property type="match status" value="1"/>
</dbReference>
<proteinExistence type="predicted"/>
<evidence type="ECO:0000256" key="5">
    <source>
        <dbReference type="ARBA" id="ARBA00023251"/>
    </source>
</evidence>
<accession>A0A7W4W013</accession>
<keyword evidence="2" id="KW-0813">Transport</keyword>
<dbReference type="AlphaFoldDB" id="A0A7W4W013"/>
<dbReference type="InterPro" id="IPR027417">
    <property type="entry name" value="P-loop_NTPase"/>
</dbReference>
<dbReference type="PANTHER" id="PTHR42711">
    <property type="entry name" value="ABC TRANSPORTER ATP-BINDING PROTEIN"/>
    <property type="match status" value="1"/>
</dbReference>
<dbReference type="EMBL" id="JACHWR010000004">
    <property type="protein sequence ID" value="MBB3044977.1"/>
    <property type="molecule type" value="Genomic_DNA"/>
</dbReference>
<protein>
    <submittedName>
        <fullName evidence="7">ABC-2 type transport system ATP-binding protein</fullName>
    </submittedName>
</protein>
<feature type="domain" description="ABC transporter" evidence="6">
    <location>
        <begin position="1"/>
        <end position="214"/>
    </location>
</feature>
<evidence type="ECO:0000313" key="7">
    <source>
        <dbReference type="EMBL" id="MBB3044977.1"/>
    </source>
</evidence>
<comment type="caution">
    <text evidence="7">The sequence shown here is derived from an EMBL/GenBank/DDBJ whole genome shotgun (WGS) entry which is preliminary data.</text>
</comment>
<keyword evidence="4 7" id="KW-0067">ATP-binding</keyword>
<dbReference type="GO" id="GO:0005524">
    <property type="term" value="F:ATP binding"/>
    <property type="evidence" value="ECO:0007669"/>
    <property type="project" value="UniProtKB-KW"/>
</dbReference>
<dbReference type="Pfam" id="PF00005">
    <property type="entry name" value="ABC_tran"/>
    <property type="match status" value="1"/>
</dbReference>
<evidence type="ECO:0000256" key="4">
    <source>
        <dbReference type="ARBA" id="ARBA00022840"/>
    </source>
</evidence>
<evidence type="ECO:0000259" key="6">
    <source>
        <dbReference type="PROSITE" id="PS50893"/>
    </source>
</evidence>
<gene>
    <name evidence="7" type="ORF">FHU40_004830</name>
</gene>
<dbReference type="PANTHER" id="PTHR42711:SF18">
    <property type="entry name" value="ABC TRANSPORTER, ATP-BINDING PROTEIN"/>
    <property type="match status" value="1"/>
</dbReference>
<dbReference type="Pfam" id="PF13732">
    <property type="entry name" value="DrrA1-3_C"/>
    <property type="match status" value="1"/>
</dbReference>
<dbReference type="PROSITE" id="PS50893">
    <property type="entry name" value="ABC_TRANSPORTER_2"/>
    <property type="match status" value="1"/>
</dbReference>
<keyword evidence="3" id="KW-0547">Nucleotide-binding</keyword>
<dbReference type="GO" id="GO:0046677">
    <property type="term" value="P:response to antibiotic"/>
    <property type="evidence" value="ECO:0007669"/>
    <property type="project" value="UniProtKB-KW"/>
</dbReference>
<dbReference type="InterPro" id="IPR025302">
    <property type="entry name" value="DrrA1/2-like_C"/>
</dbReference>
<evidence type="ECO:0000256" key="3">
    <source>
        <dbReference type="ARBA" id="ARBA00022741"/>
    </source>
</evidence>
<keyword evidence="5" id="KW-0046">Antibiotic resistance</keyword>
<dbReference type="InterPro" id="IPR003439">
    <property type="entry name" value="ABC_transporter-like_ATP-bd"/>
</dbReference>
<dbReference type="GO" id="GO:0016887">
    <property type="term" value="F:ATP hydrolysis activity"/>
    <property type="evidence" value="ECO:0007669"/>
    <property type="project" value="InterPro"/>
</dbReference>
<dbReference type="Proteomes" id="UP000589626">
    <property type="component" value="Unassembled WGS sequence"/>
</dbReference>
<name>A0A7W4W013_9ACTN</name>
<keyword evidence="8" id="KW-1185">Reference proteome</keyword>
<dbReference type="SMART" id="SM00382">
    <property type="entry name" value="AAA"/>
    <property type="match status" value="1"/>
</dbReference>